<feature type="region of interest" description="Disordered" evidence="1">
    <location>
        <begin position="220"/>
        <end position="241"/>
    </location>
</feature>
<dbReference type="RefSeq" id="WP_344242672.1">
    <property type="nucleotide sequence ID" value="NZ_BAAAHH010000018.1"/>
</dbReference>
<evidence type="ECO:0000313" key="3">
    <source>
        <dbReference type="Proteomes" id="UP001500665"/>
    </source>
</evidence>
<keyword evidence="3" id="KW-1185">Reference proteome</keyword>
<evidence type="ECO:0000313" key="2">
    <source>
        <dbReference type="EMBL" id="GAA0956661.1"/>
    </source>
</evidence>
<dbReference type="InterPro" id="IPR023375">
    <property type="entry name" value="ADC_dom_sf"/>
</dbReference>
<reference evidence="2 3" key="1">
    <citation type="journal article" date="2019" name="Int. J. Syst. Evol. Microbiol.">
        <title>The Global Catalogue of Microorganisms (GCM) 10K type strain sequencing project: providing services to taxonomists for standard genome sequencing and annotation.</title>
        <authorList>
            <consortium name="The Broad Institute Genomics Platform"/>
            <consortium name="The Broad Institute Genome Sequencing Center for Infectious Disease"/>
            <person name="Wu L."/>
            <person name="Ma J."/>
        </authorList>
    </citation>
    <scope>NUCLEOTIDE SEQUENCE [LARGE SCALE GENOMIC DNA]</scope>
    <source>
        <strain evidence="2 3">JCM 10696</strain>
    </source>
</reference>
<organism evidence="2 3">
    <name type="scientific">Actinocorallia libanotica</name>
    <dbReference type="NCBI Taxonomy" id="46162"/>
    <lineage>
        <taxon>Bacteria</taxon>
        <taxon>Bacillati</taxon>
        <taxon>Actinomycetota</taxon>
        <taxon>Actinomycetes</taxon>
        <taxon>Streptosporangiales</taxon>
        <taxon>Thermomonosporaceae</taxon>
        <taxon>Actinocorallia</taxon>
    </lineage>
</organism>
<protein>
    <submittedName>
        <fullName evidence="2">Acetoacetate decarboxylase family protein</fullName>
    </submittedName>
</protein>
<dbReference type="Proteomes" id="UP001500665">
    <property type="component" value="Unassembled WGS sequence"/>
</dbReference>
<dbReference type="InterPro" id="IPR010451">
    <property type="entry name" value="Acetoacetate_decarboxylase"/>
</dbReference>
<dbReference type="Gene3D" id="2.40.400.10">
    <property type="entry name" value="Acetoacetate decarboxylase-like"/>
    <property type="match status" value="1"/>
</dbReference>
<comment type="caution">
    <text evidence="2">The sequence shown here is derived from an EMBL/GenBank/DDBJ whole genome shotgun (WGS) entry which is preliminary data.</text>
</comment>
<name>A0ABN1RG88_9ACTN</name>
<sequence length="241" mass="25841">MTAHRVLDQTVTMPVAVRDASAATIIYDVDLAAARRLAPEGFEVVESQPGRAQFVLALIDYRDNDLGSYREIGTILFVRPDGGGPEGTFITRLPVDQEFTCVAGNQIWGYPKTVEHIELTQTPTTSRWTLTMDGALVLDITVPRGGTDEIPVMEMTSYTVLHGRPHATVFTQGGTGARLQVGGEGVSLLLGDHPVAAELAGLGLPSEPVSAVWIEKMQGSFEEPRPVAGERAASRGTESGR</sequence>
<evidence type="ECO:0000256" key="1">
    <source>
        <dbReference type="SAM" id="MobiDB-lite"/>
    </source>
</evidence>
<proteinExistence type="predicted"/>
<dbReference type="SUPFAM" id="SSF160104">
    <property type="entry name" value="Acetoacetate decarboxylase-like"/>
    <property type="match status" value="1"/>
</dbReference>
<dbReference type="EMBL" id="BAAAHH010000018">
    <property type="protein sequence ID" value="GAA0956661.1"/>
    <property type="molecule type" value="Genomic_DNA"/>
</dbReference>
<gene>
    <name evidence="2" type="ORF">GCM10009550_42890</name>
</gene>
<dbReference type="Pfam" id="PF06314">
    <property type="entry name" value="ADC"/>
    <property type="match status" value="1"/>
</dbReference>
<accession>A0ABN1RG88</accession>